<name>A0A3B0YB24_9ZZZZ</name>
<dbReference type="InterPro" id="IPR045427">
    <property type="entry name" value="MoxR"/>
</dbReference>
<accession>A0A3B0YB24</accession>
<evidence type="ECO:0000259" key="1">
    <source>
        <dbReference type="PROSITE" id="PS51071"/>
    </source>
</evidence>
<dbReference type="EMBL" id="UOFL01000143">
    <property type="protein sequence ID" value="VAW78058.1"/>
    <property type="molecule type" value="Genomic_DNA"/>
</dbReference>
<protein>
    <submittedName>
        <fullName evidence="2">FIG022979: MoxR-like ATPases</fullName>
    </submittedName>
</protein>
<dbReference type="InterPro" id="IPR000281">
    <property type="entry name" value="HTH_RpiR"/>
</dbReference>
<dbReference type="Gene3D" id="3.40.50.300">
    <property type="entry name" value="P-loop containing nucleotide triphosphate hydrolases"/>
    <property type="match status" value="1"/>
</dbReference>
<dbReference type="GO" id="GO:0003700">
    <property type="term" value="F:DNA-binding transcription factor activity"/>
    <property type="evidence" value="ECO:0007669"/>
    <property type="project" value="InterPro"/>
</dbReference>
<gene>
    <name evidence="2" type="ORF">MNBD_GAMMA12-3890</name>
</gene>
<feature type="domain" description="HTH rpiR-type" evidence="1">
    <location>
        <begin position="13"/>
        <end position="97"/>
    </location>
</feature>
<sequence length="334" mass="38622">MNNIKATSQFDLKTIYAEIEVLRDRVNSVRKSLAEYFVGKQDVIDLMVICTLAQEPLLIVGKPGTAKSDLIVKFTQALGVSGKQYFEYMLTKFTEPSEIIGPVDINALKKGDYIRNIEGKLPEAQLVFLDEVFKSNSAILNTLLTIINERKFYQGGKPVPVPMLMLFGAANEIPEYSELSALKDRFILKIESHSVQDSQFDQLLQYGLRNETYKTFNQKPWQGISNLEDFIKLKFYIDNQISEDSKNNTLDKNMFPREVYVLFKRLIKSLQKEDKLNITDRKVIKLYKIIRIRAFLLHGGVVRKEDLQILSYIPDRLQDFEPVREKIHSLLRLD</sequence>
<dbReference type="SUPFAM" id="SSF52540">
    <property type="entry name" value="P-loop containing nucleoside triphosphate hydrolases"/>
    <property type="match status" value="1"/>
</dbReference>
<dbReference type="PROSITE" id="PS51071">
    <property type="entry name" value="HTH_RPIR"/>
    <property type="match status" value="1"/>
</dbReference>
<dbReference type="AlphaFoldDB" id="A0A3B0YB24"/>
<dbReference type="InterPro" id="IPR050513">
    <property type="entry name" value="RavA_ATPases"/>
</dbReference>
<dbReference type="PANTHER" id="PTHR32204">
    <property type="entry name" value="ATPASE RAVA"/>
    <property type="match status" value="1"/>
</dbReference>
<evidence type="ECO:0000313" key="2">
    <source>
        <dbReference type="EMBL" id="VAW78058.1"/>
    </source>
</evidence>
<organism evidence="2">
    <name type="scientific">hydrothermal vent metagenome</name>
    <dbReference type="NCBI Taxonomy" id="652676"/>
    <lineage>
        <taxon>unclassified sequences</taxon>
        <taxon>metagenomes</taxon>
        <taxon>ecological metagenomes</taxon>
    </lineage>
</organism>
<dbReference type="Pfam" id="PF20030">
    <property type="entry name" value="bpMoxR"/>
    <property type="match status" value="1"/>
</dbReference>
<dbReference type="PANTHER" id="PTHR32204:SF0">
    <property type="entry name" value="ATPASE RAVA"/>
    <property type="match status" value="1"/>
</dbReference>
<proteinExistence type="predicted"/>
<dbReference type="InterPro" id="IPR027417">
    <property type="entry name" value="P-loop_NTPase"/>
</dbReference>
<reference evidence="2" key="1">
    <citation type="submission" date="2018-06" db="EMBL/GenBank/DDBJ databases">
        <authorList>
            <person name="Zhirakovskaya E."/>
        </authorList>
    </citation>
    <scope>NUCLEOTIDE SEQUENCE</scope>
</reference>